<sequence>MDMPLRVVALVGSPSRPSSTAAVVSQILNELPDNIGRTLVSLNDIPAEALLSGDLNEPTLQAAIEAVEAADGVVIGTPIYKASLSGLMKSFIDTLPQYGMADKVVWPVGTGGSLAHALALDYGVRPILQSMGARHIIQSAFFNPADLTVPEGGTLKQHLAGNPRYVEALRHFVIAVSADRPLPFLGHPQPDRAGTVPRNSA</sequence>
<keyword evidence="3" id="KW-0288">FMN</keyword>
<dbReference type="EMBL" id="JACHOT010000006">
    <property type="protein sequence ID" value="MBB4652193.1"/>
    <property type="molecule type" value="Genomic_DNA"/>
</dbReference>
<evidence type="ECO:0000256" key="3">
    <source>
        <dbReference type="ARBA" id="ARBA00022643"/>
    </source>
</evidence>
<dbReference type="Proteomes" id="UP000539538">
    <property type="component" value="Unassembled WGS sequence"/>
</dbReference>
<dbReference type="InterPro" id="IPR029039">
    <property type="entry name" value="Flavoprotein-like_sf"/>
</dbReference>
<name>A0ABR6L5Z6_9HYPH</name>
<comment type="similarity">
    <text evidence="1">Belongs to the SsuE family.</text>
</comment>
<dbReference type="EC" id="1.5.1.38" evidence="6"/>
<evidence type="ECO:0000313" key="6">
    <source>
        <dbReference type="EMBL" id="MBB4652193.1"/>
    </source>
</evidence>
<evidence type="ECO:0000256" key="4">
    <source>
        <dbReference type="ARBA" id="ARBA00023002"/>
    </source>
</evidence>
<comment type="caution">
    <text evidence="6">The sequence shown here is derived from an EMBL/GenBank/DDBJ whole genome shotgun (WGS) entry which is preliminary data.</text>
</comment>
<organism evidence="6 7">
    <name type="scientific">Aminobacter niigataensis</name>
    <dbReference type="NCBI Taxonomy" id="83265"/>
    <lineage>
        <taxon>Bacteria</taxon>
        <taxon>Pseudomonadati</taxon>
        <taxon>Pseudomonadota</taxon>
        <taxon>Alphaproteobacteria</taxon>
        <taxon>Hyphomicrobiales</taxon>
        <taxon>Phyllobacteriaceae</taxon>
        <taxon>Aminobacter</taxon>
    </lineage>
</organism>
<accession>A0ABR6L5Z6</accession>
<feature type="domain" description="NADPH-dependent FMN reductase-like" evidence="5">
    <location>
        <begin position="6"/>
        <end position="138"/>
    </location>
</feature>
<dbReference type="InterPro" id="IPR051814">
    <property type="entry name" value="NAD(P)H-dep_FMN_reductase"/>
</dbReference>
<gene>
    <name evidence="6" type="ORF">GGQ99_003969</name>
</gene>
<protein>
    <submittedName>
        <fullName evidence="6">FMN reductase</fullName>
        <ecNumber evidence="6">1.5.1.38</ecNumber>
    </submittedName>
</protein>
<dbReference type="GO" id="GO:0052873">
    <property type="term" value="F:FMN reductase (NADPH) activity"/>
    <property type="evidence" value="ECO:0007669"/>
    <property type="project" value="UniProtKB-EC"/>
</dbReference>
<dbReference type="SUPFAM" id="SSF52218">
    <property type="entry name" value="Flavoproteins"/>
    <property type="match status" value="1"/>
</dbReference>
<dbReference type="RefSeq" id="WP_210307961.1">
    <property type="nucleotide sequence ID" value="NZ_BAAAVZ010000009.1"/>
</dbReference>
<evidence type="ECO:0000313" key="7">
    <source>
        <dbReference type="Proteomes" id="UP000539538"/>
    </source>
</evidence>
<keyword evidence="2" id="KW-0285">Flavoprotein</keyword>
<dbReference type="Gene3D" id="3.40.50.360">
    <property type="match status" value="1"/>
</dbReference>
<evidence type="ECO:0000256" key="1">
    <source>
        <dbReference type="ARBA" id="ARBA00005990"/>
    </source>
</evidence>
<proteinExistence type="inferred from homology"/>
<keyword evidence="7" id="KW-1185">Reference proteome</keyword>
<dbReference type="InterPro" id="IPR005025">
    <property type="entry name" value="FMN_Rdtase-like_dom"/>
</dbReference>
<dbReference type="PANTHER" id="PTHR43408:SF1">
    <property type="entry name" value="FMN REDUCTASE (NADPH)"/>
    <property type="match status" value="1"/>
</dbReference>
<evidence type="ECO:0000259" key="5">
    <source>
        <dbReference type="Pfam" id="PF03358"/>
    </source>
</evidence>
<dbReference type="Pfam" id="PF03358">
    <property type="entry name" value="FMN_red"/>
    <property type="match status" value="1"/>
</dbReference>
<evidence type="ECO:0000256" key="2">
    <source>
        <dbReference type="ARBA" id="ARBA00022630"/>
    </source>
</evidence>
<keyword evidence="4 6" id="KW-0560">Oxidoreductase</keyword>
<reference evidence="6 7" key="1">
    <citation type="submission" date="2020-08" db="EMBL/GenBank/DDBJ databases">
        <title>Genomic Encyclopedia of Type Strains, Phase IV (KMG-IV): sequencing the most valuable type-strain genomes for metagenomic binning, comparative biology and taxonomic classification.</title>
        <authorList>
            <person name="Goeker M."/>
        </authorList>
    </citation>
    <scope>NUCLEOTIDE SEQUENCE [LARGE SCALE GENOMIC DNA]</scope>
    <source>
        <strain evidence="6 7">DSM 7050</strain>
    </source>
</reference>
<dbReference type="PANTHER" id="PTHR43408">
    <property type="entry name" value="FMN REDUCTASE (NADPH)"/>
    <property type="match status" value="1"/>
</dbReference>